<dbReference type="eggNOG" id="ENOG502S7GF">
    <property type="taxonomic scope" value="Eukaryota"/>
</dbReference>
<dbReference type="EMBL" id="KB456266">
    <property type="protein sequence ID" value="EMF11145.1"/>
    <property type="molecule type" value="Genomic_DNA"/>
</dbReference>
<feature type="compositionally biased region" description="Low complexity" evidence="1">
    <location>
        <begin position="354"/>
        <end position="365"/>
    </location>
</feature>
<protein>
    <submittedName>
        <fullName evidence="2">Uncharacterized protein</fullName>
    </submittedName>
</protein>
<accession>M3AWP0</accession>
<reference evidence="2 3" key="1">
    <citation type="journal article" date="2012" name="PLoS Pathog.">
        <title>Diverse lifestyles and strategies of plant pathogenesis encoded in the genomes of eighteen Dothideomycetes fungi.</title>
        <authorList>
            <person name="Ohm R.A."/>
            <person name="Feau N."/>
            <person name="Henrissat B."/>
            <person name="Schoch C.L."/>
            <person name="Horwitz B.A."/>
            <person name="Barry K.W."/>
            <person name="Condon B.J."/>
            <person name="Copeland A.C."/>
            <person name="Dhillon B."/>
            <person name="Glaser F."/>
            <person name="Hesse C.N."/>
            <person name="Kosti I."/>
            <person name="LaButti K."/>
            <person name="Lindquist E.A."/>
            <person name="Lucas S."/>
            <person name="Salamov A.A."/>
            <person name="Bradshaw R.E."/>
            <person name="Ciuffetti L."/>
            <person name="Hamelin R.C."/>
            <person name="Kema G.H.J."/>
            <person name="Lawrence C."/>
            <person name="Scott J.A."/>
            <person name="Spatafora J.W."/>
            <person name="Turgeon B.G."/>
            <person name="de Wit P.J.G.M."/>
            <person name="Zhong S."/>
            <person name="Goodwin S.B."/>
            <person name="Grigoriev I.V."/>
        </authorList>
    </citation>
    <scope>NUCLEOTIDE SEQUENCE [LARGE SCALE GENOMIC DNA]</scope>
    <source>
        <strain evidence="2 3">SO2202</strain>
    </source>
</reference>
<evidence type="ECO:0000313" key="3">
    <source>
        <dbReference type="Proteomes" id="UP000016931"/>
    </source>
</evidence>
<keyword evidence="3" id="KW-1185">Reference proteome</keyword>
<sequence>MEVPSTPPRRGRHAVSRAPPAPLHGAAYNDMHPMTRRSPRSPAASVCASDALTTPAASPLPPTQPQSRRENGDNTSSSTAMLPTPLETPSKSSAHKRQRAASMQQSARILRFQPENPNDVMPSPRETRRMKATSNNNMHDSGLDMGSTKKKAKNEVAIYTEPSARVPEEDPTSDNVFFAASPTRSPPRGRTPTVTTDAERIAQWNSSPSPPRPKKTREQILEDDRLQAAVDRGEGVFYNFRGKKVFRKFEGEDFTADPGASSRAQRQLKRAAGHSASRPFTRSDIQPRLLWKPQTVARSPASQTSYSDEEAETDVDIPNDHADVLDSQQHDSGVSFTAPAANATPVKKAKSSNKPMMSPPTTSRTTRQKQHRNVPSFEDTLEDDEEVAADSVLPTPQRSSRKKQIFTKDLLVDADNTLEQLDHLTPALRRSKRGPLELTPIAENSEESTPAGPPSPAQLAKEKKRKNGSPFDQWPRTKAGAKRGSAAANASPDGAPAKRSRSDTRSNAGQA</sequence>
<feature type="compositionally biased region" description="Acidic residues" evidence="1">
    <location>
        <begin position="307"/>
        <end position="317"/>
    </location>
</feature>
<feature type="compositionally biased region" description="Polar residues" evidence="1">
    <location>
        <begin position="326"/>
        <end position="335"/>
    </location>
</feature>
<feature type="compositionally biased region" description="Polar residues" evidence="1">
    <location>
        <begin position="73"/>
        <end position="92"/>
    </location>
</feature>
<gene>
    <name evidence="2" type="ORF">SEPMUDRAFT_150159</name>
</gene>
<feature type="compositionally biased region" description="Low complexity" evidence="1">
    <location>
        <begin position="482"/>
        <end position="497"/>
    </location>
</feature>
<feature type="compositionally biased region" description="Low complexity" evidence="1">
    <location>
        <begin position="182"/>
        <end position="196"/>
    </location>
</feature>
<feature type="compositionally biased region" description="Acidic residues" evidence="1">
    <location>
        <begin position="379"/>
        <end position="388"/>
    </location>
</feature>
<dbReference type="OMA" id="SWEPYSP"/>
<name>M3AWP0_SPHMS</name>
<dbReference type="GeneID" id="27903128"/>
<evidence type="ECO:0000313" key="2">
    <source>
        <dbReference type="EMBL" id="EMF11145.1"/>
    </source>
</evidence>
<dbReference type="AlphaFoldDB" id="M3AWP0"/>
<proteinExistence type="predicted"/>
<feature type="region of interest" description="Disordered" evidence="1">
    <location>
        <begin position="421"/>
        <end position="511"/>
    </location>
</feature>
<feature type="compositionally biased region" description="Polar residues" evidence="1">
    <location>
        <begin position="296"/>
        <end position="306"/>
    </location>
</feature>
<dbReference type="OrthoDB" id="5398515at2759"/>
<dbReference type="Proteomes" id="UP000016931">
    <property type="component" value="Unassembled WGS sequence"/>
</dbReference>
<evidence type="ECO:0000256" key="1">
    <source>
        <dbReference type="SAM" id="MobiDB-lite"/>
    </source>
</evidence>
<feature type="region of interest" description="Disordered" evidence="1">
    <location>
        <begin position="1"/>
        <end position="218"/>
    </location>
</feature>
<organism evidence="2 3">
    <name type="scientific">Sphaerulina musiva (strain SO2202)</name>
    <name type="common">Poplar stem canker fungus</name>
    <name type="synonym">Septoria musiva</name>
    <dbReference type="NCBI Taxonomy" id="692275"/>
    <lineage>
        <taxon>Eukaryota</taxon>
        <taxon>Fungi</taxon>
        <taxon>Dikarya</taxon>
        <taxon>Ascomycota</taxon>
        <taxon>Pezizomycotina</taxon>
        <taxon>Dothideomycetes</taxon>
        <taxon>Dothideomycetidae</taxon>
        <taxon>Mycosphaerellales</taxon>
        <taxon>Mycosphaerellaceae</taxon>
        <taxon>Sphaerulina</taxon>
    </lineage>
</organism>
<dbReference type="RefSeq" id="XP_016759266.1">
    <property type="nucleotide sequence ID" value="XM_016905991.1"/>
</dbReference>
<feature type="region of interest" description="Disordered" evidence="1">
    <location>
        <begin position="253"/>
        <end position="405"/>
    </location>
</feature>
<dbReference type="HOGENOM" id="CLU_495332_0_0_1"/>